<protein>
    <submittedName>
        <fullName evidence="4">Response regulator</fullName>
    </submittedName>
</protein>
<feature type="modified residue" description="4-aspartylphosphate" evidence="2">
    <location>
        <position position="55"/>
    </location>
</feature>
<reference evidence="4 5" key="1">
    <citation type="submission" date="2020-05" db="EMBL/GenBank/DDBJ databases">
        <title>Draft genome sequence of Desulfovibrio psychrotolerans JS1T.</title>
        <authorList>
            <person name="Ueno A."/>
            <person name="Tamazawa S."/>
            <person name="Tamamura S."/>
            <person name="Murakami T."/>
            <person name="Kiyama T."/>
            <person name="Inomata H."/>
            <person name="Amano Y."/>
            <person name="Miyakawa K."/>
            <person name="Tamaki H."/>
            <person name="Naganuma T."/>
            <person name="Kaneko K."/>
        </authorList>
    </citation>
    <scope>NUCLEOTIDE SEQUENCE [LARGE SCALE GENOMIC DNA]</scope>
    <source>
        <strain evidence="4 5">JS1</strain>
    </source>
</reference>
<dbReference type="PROSITE" id="PS50110">
    <property type="entry name" value="RESPONSE_REGULATORY"/>
    <property type="match status" value="1"/>
</dbReference>
<dbReference type="InterPro" id="IPR011006">
    <property type="entry name" value="CheY-like_superfamily"/>
</dbReference>
<evidence type="ECO:0000313" key="5">
    <source>
        <dbReference type="Proteomes" id="UP000503820"/>
    </source>
</evidence>
<dbReference type="Gene3D" id="3.40.50.2300">
    <property type="match status" value="1"/>
</dbReference>
<gene>
    <name evidence="4" type="ORF">DSM19430T_17140</name>
</gene>
<dbReference type="PANTHER" id="PTHR44591">
    <property type="entry name" value="STRESS RESPONSE REGULATOR PROTEIN 1"/>
    <property type="match status" value="1"/>
</dbReference>
<dbReference type="EMBL" id="BLVP01000008">
    <property type="protein sequence ID" value="GFM37030.1"/>
    <property type="molecule type" value="Genomic_DNA"/>
</dbReference>
<name>A0A7J0BTI2_9BACT</name>
<dbReference type="InterPro" id="IPR001789">
    <property type="entry name" value="Sig_transdc_resp-reg_receiver"/>
</dbReference>
<organism evidence="4 5">
    <name type="scientific">Desulfovibrio psychrotolerans</name>
    <dbReference type="NCBI Taxonomy" id="415242"/>
    <lineage>
        <taxon>Bacteria</taxon>
        <taxon>Pseudomonadati</taxon>
        <taxon>Thermodesulfobacteriota</taxon>
        <taxon>Desulfovibrionia</taxon>
        <taxon>Desulfovibrionales</taxon>
        <taxon>Desulfovibrionaceae</taxon>
        <taxon>Desulfovibrio</taxon>
    </lineage>
</organism>
<dbReference type="Pfam" id="PF00072">
    <property type="entry name" value="Response_reg"/>
    <property type="match status" value="1"/>
</dbReference>
<dbReference type="CDD" id="cd00156">
    <property type="entry name" value="REC"/>
    <property type="match status" value="1"/>
</dbReference>
<dbReference type="RefSeq" id="WP_174409681.1">
    <property type="nucleotide sequence ID" value="NZ_BLVP01000008.1"/>
</dbReference>
<evidence type="ECO:0000259" key="3">
    <source>
        <dbReference type="PROSITE" id="PS50110"/>
    </source>
</evidence>
<evidence type="ECO:0000313" key="4">
    <source>
        <dbReference type="EMBL" id="GFM37030.1"/>
    </source>
</evidence>
<evidence type="ECO:0000256" key="1">
    <source>
        <dbReference type="ARBA" id="ARBA00022553"/>
    </source>
</evidence>
<dbReference type="GO" id="GO:0000160">
    <property type="term" value="P:phosphorelay signal transduction system"/>
    <property type="evidence" value="ECO:0007669"/>
    <property type="project" value="InterPro"/>
</dbReference>
<dbReference type="SMART" id="SM00448">
    <property type="entry name" value="REC"/>
    <property type="match status" value="1"/>
</dbReference>
<feature type="domain" description="Response regulatory" evidence="3">
    <location>
        <begin position="6"/>
        <end position="120"/>
    </location>
</feature>
<accession>A0A7J0BTI2</accession>
<proteinExistence type="predicted"/>
<comment type="caution">
    <text evidence="4">The sequence shown here is derived from an EMBL/GenBank/DDBJ whole genome shotgun (WGS) entry which is preliminary data.</text>
</comment>
<keyword evidence="1 2" id="KW-0597">Phosphoprotein</keyword>
<sequence>MTTRIRVLVVDDEPRFRENLVRLLALQGFDAVSAPGGHEALATLRENRFDVAVVDMKMPGMDGMETLRGIRLLSDAPACIILTGHVCMDDAVEGMHCGAAEYLLKPCPTDDLAERIVRAYERRREHRTGLCARG</sequence>
<keyword evidence="5" id="KW-1185">Reference proteome</keyword>
<dbReference type="AlphaFoldDB" id="A0A7J0BTI2"/>
<dbReference type="Proteomes" id="UP000503820">
    <property type="component" value="Unassembled WGS sequence"/>
</dbReference>
<dbReference type="SUPFAM" id="SSF52172">
    <property type="entry name" value="CheY-like"/>
    <property type="match status" value="1"/>
</dbReference>
<evidence type="ECO:0000256" key="2">
    <source>
        <dbReference type="PROSITE-ProRule" id="PRU00169"/>
    </source>
</evidence>
<dbReference type="InterPro" id="IPR050595">
    <property type="entry name" value="Bact_response_regulator"/>
</dbReference>
<dbReference type="PANTHER" id="PTHR44591:SF3">
    <property type="entry name" value="RESPONSE REGULATORY DOMAIN-CONTAINING PROTEIN"/>
    <property type="match status" value="1"/>
</dbReference>